<protein>
    <recommendedName>
        <fullName evidence="5 10">Homoserine dehydrogenase</fullName>
        <ecNumber evidence="4 10">1.1.1.3</ecNumber>
    </recommendedName>
</protein>
<dbReference type="Gene3D" id="3.30.360.10">
    <property type="entry name" value="Dihydrodipicolinate Reductase, domain 2"/>
    <property type="match status" value="1"/>
</dbReference>
<evidence type="ECO:0000256" key="10">
    <source>
        <dbReference type="RuleBase" id="RU000579"/>
    </source>
</evidence>
<name>A0ABY7QWF5_9FIRM</name>
<keyword evidence="10" id="KW-0521">NADP</keyword>
<reference evidence="14 15" key="1">
    <citation type="submission" date="2023-01" db="EMBL/GenBank/DDBJ databases">
        <authorList>
            <person name="Lee S.H."/>
            <person name="Jung H.S."/>
            <person name="Yun J.U."/>
        </authorList>
    </citation>
    <scope>NUCLEOTIDE SEQUENCE [LARGE SCALE GENOMIC DNA]</scope>
    <source>
        <strain evidence="14 15">CBA3646</strain>
    </source>
</reference>
<feature type="domain" description="Homoserine dehydrogenase catalytic" evidence="12">
    <location>
        <begin position="124"/>
        <end position="301"/>
    </location>
</feature>
<evidence type="ECO:0000256" key="6">
    <source>
        <dbReference type="ARBA" id="ARBA00022605"/>
    </source>
</evidence>
<evidence type="ECO:0000256" key="8">
    <source>
        <dbReference type="ARBA" id="ARBA00023002"/>
    </source>
</evidence>
<gene>
    <name evidence="14" type="ORF">O6R05_02390</name>
</gene>
<evidence type="ECO:0000256" key="11">
    <source>
        <dbReference type="RuleBase" id="RU004171"/>
    </source>
</evidence>
<evidence type="ECO:0000313" key="15">
    <source>
        <dbReference type="Proteomes" id="UP001210339"/>
    </source>
</evidence>
<evidence type="ECO:0000256" key="9">
    <source>
        <dbReference type="ARBA" id="ARBA00023167"/>
    </source>
</evidence>
<evidence type="ECO:0000313" key="14">
    <source>
        <dbReference type="EMBL" id="WBW50410.1"/>
    </source>
</evidence>
<dbReference type="PANTHER" id="PTHR43331:SF1">
    <property type="entry name" value="HOMOSERINE DEHYDROGENASE"/>
    <property type="match status" value="1"/>
</dbReference>
<evidence type="ECO:0000256" key="1">
    <source>
        <dbReference type="ARBA" id="ARBA00005056"/>
    </source>
</evidence>
<evidence type="ECO:0000256" key="2">
    <source>
        <dbReference type="ARBA" id="ARBA00005062"/>
    </source>
</evidence>
<evidence type="ECO:0000259" key="12">
    <source>
        <dbReference type="Pfam" id="PF00742"/>
    </source>
</evidence>
<dbReference type="PANTHER" id="PTHR43331">
    <property type="entry name" value="HOMOSERINE DEHYDROGENASE"/>
    <property type="match status" value="1"/>
</dbReference>
<dbReference type="InterPro" id="IPR036291">
    <property type="entry name" value="NAD(P)-bd_dom_sf"/>
</dbReference>
<keyword evidence="15" id="KW-1185">Reference proteome</keyword>
<dbReference type="InterPro" id="IPR019811">
    <property type="entry name" value="HDH_CS"/>
</dbReference>
<sequence length="379" mass="40875">MMKKIALLGYGTVGRSVYTLLKAMDDVEVTAILRSRAYDDTVDGKALFTTDFDAILNSDADIVVELTGDLNAGYRYMKASLERGKAVVTASKSVVSEHLYELKTLAEDQGVGFYYGASVCGAIPIIDNLILQKRMGPVRHLRGIMNGTSNYMLTAMTEGGDYQSALKDAQEQGYAEADPTADVEGLDILRKLTILTSLAIGAVMTNDATSYYGMSTVLPMDIAFGLERRMKLKLLARCDVDQDGVRTVVEPTFIGSDDVFYGVDGALNGVELDGAYCHHLTFLGEGAGGDATASAVVSDILHVLSGARQCYELADEAPTVLSPLPQTYYVRVSEEADLGLEGCEVHQKDGYKQYIVQNTDLKALLAACQGETTFIARLG</sequence>
<keyword evidence="9 10" id="KW-0486">Methionine biosynthesis</keyword>
<dbReference type="InterPro" id="IPR005106">
    <property type="entry name" value="Asp/hSer_DH_NAD-bd"/>
</dbReference>
<comment type="pathway">
    <text evidence="1 10">Amino-acid biosynthesis; L-threonine biosynthesis; L-threonine from L-aspartate: step 3/5.</text>
</comment>
<accession>A0ABY7QWF5</accession>
<keyword evidence="8 10" id="KW-0560">Oxidoreductase</keyword>
<keyword evidence="6 10" id="KW-0028">Amino-acid biosynthesis</keyword>
<dbReference type="Proteomes" id="UP001210339">
    <property type="component" value="Chromosome"/>
</dbReference>
<dbReference type="InterPro" id="IPR001342">
    <property type="entry name" value="HDH_cat"/>
</dbReference>
<dbReference type="RefSeq" id="WP_271191942.1">
    <property type="nucleotide sequence ID" value="NZ_CP115667.1"/>
</dbReference>
<dbReference type="EC" id="1.1.1.3" evidence="4 10"/>
<evidence type="ECO:0000256" key="3">
    <source>
        <dbReference type="ARBA" id="ARBA00006753"/>
    </source>
</evidence>
<evidence type="ECO:0000259" key="13">
    <source>
        <dbReference type="Pfam" id="PF03447"/>
    </source>
</evidence>
<dbReference type="NCBIfam" id="NF004976">
    <property type="entry name" value="PRK06349.1"/>
    <property type="match status" value="1"/>
</dbReference>
<evidence type="ECO:0000256" key="5">
    <source>
        <dbReference type="ARBA" id="ARBA00013376"/>
    </source>
</evidence>
<evidence type="ECO:0000256" key="4">
    <source>
        <dbReference type="ARBA" id="ARBA00013213"/>
    </source>
</evidence>
<dbReference type="GO" id="GO:0004412">
    <property type="term" value="F:homoserine dehydrogenase activity"/>
    <property type="evidence" value="ECO:0007669"/>
    <property type="project" value="UniProtKB-EC"/>
</dbReference>
<dbReference type="Gene3D" id="3.40.50.720">
    <property type="entry name" value="NAD(P)-binding Rossmann-like Domain"/>
    <property type="match status" value="1"/>
</dbReference>
<proteinExistence type="inferred from homology"/>
<dbReference type="SUPFAM" id="SSF55347">
    <property type="entry name" value="Glyceraldehyde-3-phosphate dehydrogenase-like, C-terminal domain"/>
    <property type="match status" value="1"/>
</dbReference>
<dbReference type="Pfam" id="PF00742">
    <property type="entry name" value="Homoserine_dh"/>
    <property type="match status" value="1"/>
</dbReference>
<dbReference type="Pfam" id="PF03447">
    <property type="entry name" value="NAD_binding_3"/>
    <property type="match status" value="1"/>
</dbReference>
<dbReference type="SUPFAM" id="SSF51735">
    <property type="entry name" value="NAD(P)-binding Rossmann-fold domains"/>
    <property type="match status" value="1"/>
</dbReference>
<organism evidence="14 15">
    <name type="scientific">Peptoniphilus equinus</name>
    <dbReference type="NCBI Taxonomy" id="3016343"/>
    <lineage>
        <taxon>Bacteria</taxon>
        <taxon>Bacillati</taxon>
        <taxon>Bacillota</taxon>
        <taxon>Tissierellia</taxon>
        <taxon>Tissierellales</taxon>
        <taxon>Peptoniphilaceae</taxon>
        <taxon>Peptoniphilus</taxon>
    </lineage>
</organism>
<dbReference type="EMBL" id="CP115667">
    <property type="protein sequence ID" value="WBW50410.1"/>
    <property type="molecule type" value="Genomic_DNA"/>
</dbReference>
<evidence type="ECO:0000256" key="7">
    <source>
        <dbReference type="ARBA" id="ARBA00022697"/>
    </source>
</evidence>
<feature type="domain" description="Aspartate/homoserine dehydrogenase NAD-binding" evidence="13">
    <location>
        <begin position="9"/>
        <end position="115"/>
    </location>
</feature>
<comment type="similarity">
    <text evidence="3 11">Belongs to the homoserine dehydrogenase family.</text>
</comment>
<comment type="catalytic activity">
    <reaction evidence="10">
        <text>L-homoserine + NADP(+) = L-aspartate 4-semialdehyde + NADPH + H(+)</text>
        <dbReference type="Rhea" id="RHEA:15761"/>
        <dbReference type="ChEBI" id="CHEBI:15378"/>
        <dbReference type="ChEBI" id="CHEBI:57476"/>
        <dbReference type="ChEBI" id="CHEBI:57783"/>
        <dbReference type="ChEBI" id="CHEBI:58349"/>
        <dbReference type="ChEBI" id="CHEBI:537519"/>
        <dbReference type="EC" id="1.1.1.3"/>
    </reaction>
</comment>
<dbReference type="PROSITE" id="PS01042">
    <property type="entry name" value="HOMOSER_DHGENASE"/>
    <property type="match status" value="1"/>
</dbReference>
<keyword evidence="7 10" id="KW-0791">Threonine biosynthesis</keyword>
<comment type="pathway">
    <text evidence="2 10">Amino-acid biosynthesis; L-methionine biosynthesis via de novo pathway; L-homoserine from L-aspartate: step 3/3.</text>
</comment>